<proteinExistence type="predicted"/>
<dbReference type="AlphaFoldDB" id="A0A7J2U6P5"/>
<gene>
    <name evidence="1" type="ORF">ENO26_10085</name>
</gene>
<organism evidence="1">
    <name type="scientific">Ignisphaera aggregans</name>
    <dbReference type="NCBI Taxonomy" id="334771"/>
    <lineage>
        <taxon>Archaea</taxon>
        <taxon>Thermoproteota</taxon>
        <taxon>Thermoprotei</taxon>
        <taxon>Desulfurococcales</taxon>
        <taxon>Desulfurococcaceae</taxon>
        <taxon>Ignisphaera</taxon>
    </lineage>
</organism>
<protein>
    <recommendedName>
        <fullName evidence="2">DUF3227 domain-containing protein</fullName>
    </recommendedName>
</protein>
<evidence type="ECO:0000313" key="1">
    <source>
        <dbReference type="EMBL" id="HEM67892.1"/>
    </source>
</evidence>
<evidence type="ECO:0008006" key="2">
    <source>
        <dbReference type="Google" id="ProtNLM"/>
    </source>
</evidence>
<accession>A0A7J2U6P5</accession>
<dbReference type="EMBL" id="DSEU01000070">
    <property type="protein sequence ID" value="HEM67892.1"/>
    <property type="molecule type" value="Genomic_DNA"/>
</dbReference>
<comment type="caution">
    <text evidence="1">The sequence shown here is derived from an EMBL/GenBank/DDBJ whole genome shotgun (WGS) entry which is preliminary data.</text>
</comment>
<name>A0A7J2U6P5_9CREN</name>
<sequence>MSEEFYKEFIELLDNVAPGYGYFINILVSKLGKSDLCIALEIFRKLYDDSMLSMLLKIVMKRNARLYDYLSKCLSK</sequence>
<reference evidence="1" key="1">
    <citation type="journal article" date="2020" name="mSystems">
        <title>Genome- and Community-Level Interaction Insights into Carbon Utilization and Element Cycling Functions of Hydrothermarchaeota in Hydrothermal Sediment.</title>
        <authorList>
            <person name="Zhou Z."/>
            <person name="Liu Y."/>
            <person name="Xu W."/>
            <person name="Pan J."/>
            <person name="Luo Z.H."/>
            <person name="Li M."/>
        </authorList>
    </citation>
    <scope>NUCLEOTIDE SEQUENCE [LARGE SCALE GENOMIC DNA]</scope>
    <source>
        <strain evidence="1">SpSt-125</strain>
    </source>
</reference>